<feature type="domain" description="Acyl-CoA dehydrogenase/oxidase N-terminal" evidence="8">
    <location>
        <begin position="10"/>
        <end position="113"/>
    </location>
</feature>
<evidence type="ECO:0000313" key="10">
    <source>
        <dbReference type="Proteomes" id="UP000272140"/>
    </source>
</evidence>
<evidence type="ECO:0000259" key="6">
    <source>
        <dbReference type="Pfam" id="PF00441"/>
    </source>
</evidence>
<dbReference type="InterPro" id="IPR013786">
    <property type="entry name" value="AcylCoA_DH/ox_N"/>
</dbReference>
<evidence type="ECO:0000259" key="7">
    <source>
        <dbReference type="Pfam" id="PF02770"/>
    </source>
</evidence>
<gene>
    <name evidence="9" type="ORF">EGT41_26695</name>
</gene>
<dbReference type="InterPro" id="IPR006091">
    <property type="entry name" value="Acyl-CoA_Oxase/DH_mid-dom"/>
</dbReference>
<dbReference type="GO" id="GO:0050660">
    <property type="term" value="F:flavin adenine dinucleotide binding"/>
    <property type="evidence" value="ECO:0007669"/>
    <property type="project" value="InterPro"/>
</dbReference>
<dbReference type="Pfam" id="PF02770">
    <property type="entry name" value="Acyl-CoA_dh_M"/>
    <property type="match status" value="1"/>
</dbReference>
<dbReference type="PANTHER" id="PTHR48083:SF2">
    <property type="entry name" value="MEDIUM-CHAIN SPECIFIC ACYL-COA DEHYDROGENASE, MITOCHONDRIAL"/>
    <property type="match status" value="1"/>
</dbReference>
<protein>
    <submittedName>
        <fullName evidence="9">Acyl-CoA dehydrogenase</fullName>
    </submittedName>
</protein>
<evidence type="ECO:0000256" key="4">
    <source>
        <dbReference type="ARBA" id="ARBA00022827"/>
    </source>
</evidence>
<dbReference type="Gene3D" id="1.10.540.10">
    <property type="entry name" value="Acyl-CoA dehydrogenase/oxidase, N-terminal domain"/>
    <property type="match status" value="1"/>
</dbReference>
<name>A0A3R9D2X4_9BURK</name>
<feature type="domain" description="Acyl-CoA dehydrogenase/oxidase C-terminal" evidence="6">
    <location>
        <begin position="228"/>
        <end position="371"/>
    </location>
</feature>
<dbReference type="PANTHER" id="PTHR48083">
    <property type="entry name" value="MEDIUM-CHAIN SPECIFIC ACYL-COA DEHYDROGENASE, MITOCHONDRIAL-RELATED"/>
    <property type="match status" value="1"/>
</dbReference>
<dbReference type="SUPFAM" id="SSF47203">
    <property type="entry name" value="Acyl-CoA dehydrogenase C-terminal domain-like"/>
    <property type="match status" value="1"/>
</dbReference>
<comment type="similarity">
    <text evidence="2">Belongs to the acyl-CoA dehydrogenase family.</text>
</comment>
<dbReference type="EMBL" id="RKIO01000004">
    <property type="protein sequence ID" value="RSC02967.1"/>
    <property type="molecule type" value="Genomic_DNA"/>
</dbReference>
<dbReference type="Pfam" id="PF00441">
    <property type="entry name" value="Acyl-CoA_dh_1"/>
    <property type="match status" value="1"/>
</dbReference>
<evidence type="ECO:0000259" key="8">
    <source>
        <dbReference type="Pfam" id="PF02771"/>
    </source>
</evidence>
<accession>A0A3R9D2X4</accession>
<evidence type="ECO:0000256" key="2">
    <source>
        <dbReference type="ARBA" id="ARBA00009347"/>
    </source>
</evidence>
<dbReference type="RefSeq" id="WP_011694529.1">
    <property type="nucleotide sequence ID" value="NZ_CADETP010000009.1"/>
</dbReference>
<dbReference type="InterPro" id="IPR046373">
    <property type="entry name" value="Acyl-CoA_Oxase/DH_mid-dom_sf"/>
</dbReference>
<evidence type="ECO:0000313" key="9">
    <source>
        <dbReference type="EMBL" id="RSC02967.1"/>
    </source>
</evidence>
<dbReference type="InterPro" id="IPR050741">
    <property type="entry name" value="Acyl-CoA_dehydrogenase"/>
</dbReference>
<dbReference type="GO" id="GO:0033539">
    <property type="term" value="P:fatty acid beta-oxidation using acyl-CoA dehydrogenase"/>
    <property type="evidence" value="ECO:0007669"/>
    <property type="project" value="TreeGrafter"/>
</dbReference>
<dbReference type="GO" id="GO:0005737">
    <property type="term" value="C:cytoplasm"/>
    <property type="evidence" value="ECO:0007669"/>
    <property type="project" value="TreeGrafter"/>
</dbReference>
<evidence type="ECO:0000256" key="5">
    <source>
        <dbReference type="ARBA" id="ARBA00023002"/>
    </source>
</evidence>
<dbReference type="Gene3D" id="2.40.110.10">
    <property type="entry name" value="Butyryl-CoA Dehydrogenase, subunit A, domain 2"/>
    <property type="match status" value="1"/>
</dbReference>
<comment type="caution">
    <text evidence="9">The sequence shown here is derived from an EMBL/GenBank/DDBJ whole genome shotgun (WGS) entry which is preliminary data.</text>
</comment>
<dbReference type="InterPro" id="IPR036250">
    <property type="entry name" value="AcylCo_DH-like_C"/>
</dbReference>
<dbReference type="GO" id="GO:0003995">
    <property type="term" value="F:acyl-CoA dehydrogenase activity"/>
    <property type="evidence" value="ECO:0007669"/>
    <property type="project" value="TreeGrafter"/>
</dbReference>
<sequence>MSSPYPDESYRGLAAELRERLQACLLPEAEGAEARGHLPRAIWPALAAEGWLDLPLAGEGFVRSAVFLEELGRLGYAGVRAAIGVHAFMAASYLAWFGNDAQRERYLARMRDGTAVAALAITEDQAGSDLSDLQCSAAASGDGWRVNGTKRFVSNGSQATLIVALVRSNAQRHALGGCSLLVVDAEAPGVTRTPLNLLGWRSADVCDIRFEDVAVPRENTLGKPDKAFTCLMRCLDFERMVAGMLALGGAGCSIRLMNRFVRQRVVRGAPLSANQTIRHELVELIAELRLLRHFAYQLVQQYVGGRLGSGDASILKLRSTELAKRAAHLCAQFHGARGYLSESDVARLYRDATAGTIAAGASELVREIIFDSVDSEALLD</sequence>
<dbReference type="SUPFAM" id="SSF56645">
    <property type="entry name" value="Acyl-CoA dehydrogenase NM domain-like"/>
    <property type="match status" value="1"/>
</dbReference>
<dbReference type="InterPro" id="IPR037069">
    <property type="entry name" value="AcylCoA_DH/ox_N_sf"/>
</dbReference>
<feature type="domain" description="Acyl-CoA oxidase/dehydrogenase middle" evidence="7">
    <location>
        <begin position="118"/>
        <end position="213"/>
    </location>
</feature>
<dbReference type="InterPro" id="IPR009075">
    <property type="entry name" value="AcylCo_DH/oxidase_C"/>
</dbReference>
<dbReference type="InterPro" id="IPR009100">
    <property type="entry name" value="AcylCoA_DH/oxidase_NM_dom_sf"/>
</dbReference>
<evidence type="ECO:0000256" key="3">
    <source>
        <dbReference type="ARBA" id="ARBA00022630"/>
    </source>
</evidence>
<dbReference type="Pfam" id="PF02771">
    <property type="entry name" value="Acyl-CoA_dh_N"/>
    <property type="match status" value="1"/>
</dbReference>
<proteinExistence type="inferred from homology"/>
<dbReference type="AlphaFoldDB" id="A0A3R9D2X4"/>
<evidence type="ECO:0000256" key="1">
    <source>
        <dbReference type="ARBA" id="ARBA00001974"/>
    </source>
</evidence>
<keyword evidence="3" id="KW-0285">Flavoprotein</keyword>
<dbReference type="Gene3D" id="1.20.140.10">
    <property type="entry name" value="Butyryl-CoA Dehydrogenase, subunit A, domain 3"/>
    <property type="match status" value="1"/>
</dbReference>
<keyword evidence="4" id="KW-0274">FAD</keyword>
<reference evidence="10" key="1">
    <citation type="submission" date="2018-11" db="EMBL/GenBank/DDBJ databases">
        <title>FDA dAtabase for Regulatory Grade micrObial Sequences (FDA-ARGOS): Supporting development and validation of Infectious Disease Dx tests.</title>
        <authorList>
            <person name="Goldberg B."/>
            <person name="Campos J."/>
            <person name="Tallon L."/>
            <person name="Sadzewicz L."/>
            <person name="Zhao X."/>
            <person name="Vavikolanu K."/>
            <person name="Mehta A."/>
            <person name="Aluvathingal J."/>
            <person name="Nadendla S."/>
            <person name="Geyer C."/>
            <person name="Nandy P."/>
            <person name="Yan Y."/>
            <person name="Sichtig H."/>
        </authorList>
    </citation>
    <scope>NUCLEOTIDE SEQUENCE [LARGE SCALE GENOMIC DNA]</scope>
    <source>
        <strain evidence="10">FDAARGOS_544</strain>
    </source>
</reference>
<keyword evidence="5" id="KW-0560">Oxidoreductase</keyword>
<organism evidence="9 10">
    <name type="scientific">Burkholderia cenocepacia</name>
    <dbReference type="NCBI Taxonomy" id="95486"/>
    <lineage>
        <taxon>Bacteria</taxon>
        <taxon>Pseudomonadati</taxon>
        <taxon>Pseudomonadota</taxon>
        <taxon>Betaproteobacteria</taxon>
        <taxon>Burkholderiales</taxon>
        <taxon>Burkholderiaceae</taxon>
        <taxon>Burkholderia</taxon>
        <taxon>Burkholderia cepacia complex</taxon>
    </lineage>
</organism>
<dbReference type="Proteomes" id="UP000272140">
    <property type="component" value="Unassembled WGS sequence"/>
</dbReference>
<comment type="cofactor">
    <cofactor evidence="1">
        <name>FAD</name>
        <dbReference type="ChEBI" id="CHEBI:57692"/>
    </cofactor>
</comment>